<keyword evidence="7 8" id="KW-0472">Membrane</keyword>
<evidence type="ECO:0000256" key="1">
    <source>
        <dbReference type="ARBA" id="ARBA00004651"/>
    </source>
</evidence>
<comment type="similarity">
    <text evidence="2">Belongs to the ZIP transporter (TC 2.A.5) family.</text>
</comment>
<dbReference type="GO" id="GO:0005886">
    <property type="term" value="C:plasma membrane"/>
    <property type="evidence" value="ECO:0007669"/>
    <property type="project" value="UniProtKB-SubCell"/>
</dbReference>
<comment type="caution">
    <text evidence="9">The sequence shown here is derived from an EMBL/GenBank/DDBJ whole genome shotgun (WGS) entry which is preliminary data.</text>
</comment>
<feature type="transmembrane region" description="Helical" evidence="8">
    <location>
        <begin position="156"/>
        <end position="176"/>
    </location>
</feature>
<dbReference type="GO" id="GO:0005385">
    <property type="term" value="F:zinc ion transmembrane transporter activity"/>
    <property type="evidence" value="ECO:0007669"/>
    <property type="project" value="TreeGrafter"/>
</dbReference>
<dbReference type="EMBL" id="VUNQ01000002">
    <property type="protein sequence ID" value="MSU00176.1"/>
    <property type="molecule type" value="Genomic_DNA"/>
</dbReference>
<dbReference type="PANTHER" id="PTHR11040:SF211">
    <property type="entry name" value="ZINC TRANSPORTER ZIP11"/>
    <property type="match status" value="1"/>
</dbReference>
<dbReference type="Pfam" id="PF02535">
    <property type="entry name" value="Zip"/>
    <property type="match status" value="1"/>
</dbReference>
<name>A0A6N7XEJ4_9FIRM</name>
<evidence type="ECO:0000256" key="2">
    <source>
        <dbReference type="ARBA" id="ARBA00006939"/>
    </source>
</evidence>
<feature type="transmembrane region" description="Helical" evidence="8">
    <location>
        <begin position="6"/>
        <end position="27"/>
    </location>
</feature>
<dbReference type="InterPro" id="IPR003689">
    <property type="entry name" value="ZIP"/>
</dbReference>
<keyword evidence="4 8" id="KW-0812">Transmembrane</keyword>
<keyword evidence="3" id="KW-1003">Cell membrane</keyword>
<dbReference type="Proteomes" id="UP000469523">
    <property type="component" value="Unassembled WGS sequence"/>
</dbReference>
<organism evidence="9 10">
    <name type="scientific">Tissierella pigra</name>
    <dbReference type="NCBI Taxonomy" id="2607614"/>
    <lineage>
        <taxon>Bacteria</taxon>
        <taxon>Bacillati</taxon>
        <taxon>Bacillota</taxon>
        <taxon>Tissierellia</taxon>
        <taxon>Tissierellales</taxon>
        <taxon>Tissierellaceae</taxon>
        <taxon>Tissierella</taxon>
    </lineage>
</organism>
<evidence type="ECO:0000256" key="4">
    <source>
        <dbReference type="ARBA" id="ARBA00022692"/>
    </source>
</evidence>
<evidence type="ECO:0000256" key="3">
    <source>
        <dbReference type="ARBA" id="ARBA00022475"/>
    </source>
</evidence>
<dbReference type="AlphaFoldDB" id="A0A6N7XEJ4"/>
<reference evidence="9 10" key="1">
    <citation type="submission" date="2019-09" db="EMBL/GenBank/DDBJ databases">
        <title>In-depth cultivation of the pig gut microbiome towards novel bacterial diversity and tailored functional studies.</title>
        <authorList>
            <person name="Wylensek D."/>
            <person name="Hitch T.C.A."/>
            <person name="Clavel T."/>
        </authorList>
    </citation>
    <scope>NUCLEOTIDE SEQUENCE [LARGE SCALE GENOMIC DNA]</scope>
    <source>
        <strain evidence="9 10">WCA3-693-APC-4?</strain>
    </source>
</reference>
<feature type="transmembrane region" description="Helical" evidence="8">
    <location>
        <begin position="215"/>
        <end position="235"/>
    </location>
</feature>
<keyword evidence="10" id="KW-1185">Reference proteome</keyword>
<evidence type="ECO:0000313" key="10">
    <source>
        <dbReference type="Proteomes" id="UP000469523"/>
    </source>
</evidence>
<comment type="subcellular location">
    <subcellularLocation>
        <location evidence="1">Cell membrane</location>
        <topology evidence="1">Multi-pass membrane protein</topology>
    </subcellularLocation>
</comment>
<keyword evidence="6 8" id="KW-1133">Transmembrane helix</keyword>
<proteinExistence type="inferred from homology"/>
<feature type="transmembrane region" description="Helical" evidence="8">
    <location>
        <begin position="58"/>
        <end position="81"/>
    </location>
</feature>
<feature type="transmembrane region" description="Helical" evidence="8">
    <location>
        <begin position="182"/>
        <end position="203"/>
    </location>
</feature>
<evidence type="ECO:0000313" key="9">
    <source>
        <dbReference type="EMBL" id="MSU00176.1"/>
    </source>
</evidence>
<evidence type="ECO:0000256" key="6">
    <source>
        <dbReference type="ARBA" id="ARBA00022989"/>
    </source>
</evidence>
<evidence type="ECO:0000256" key="7">
    <source>
        <dbReference type="ARBA" id="ARBA00023136"/>
    </source>
</evidence>
<feature type="transmembrane region" description="Helical" evidence="8">
    <location>
        <begin position="113"/>
        <end position="135"/>
    </location>
</feature>
<evidence type="ECO:0000256" key="5">
    <source>
        <dbReference type="ARBA" id="ARBA00022833"/>
    </source>
</evidence>
<dbReference type="PANTHER" id="PTHR11040">
    <property type="entry name" value="ZINC/IRON TRANSPORTER"/>
    <property type="match status" value="1"/>
</dbReference>
<keyword evidence="5" id="KW-0862">Zinc</keyword>
<dbReference type="RefSeq" id="WP_154438463.1">
    <property type="nucleotide sequence ID" value="NZ_VUNQ01000002.1"/>
</dbReference>
<feature type="transmembrane region" description="Helical" evidence="8">
    <location>
        <begin position="34"/>
        <end position="52"/>
    </location>
</feature>
<accession>A0A6N7XEJ4</accession>
<evidence type="ECO:0000256" key="8">
    <source>
        <dbReference type="SAM" id="Phobius"/>
    </source>
</evidence>
<protein>
    <submittedName>
        <fullName evidence="9">ZIP family metal transporter</fullName>
    </submittedName>
</protein>
<sequence length="236" mass="25089">MNIWFVSLIGLLVGVVGTGLGSFIGIYVKKTDKILSFLLGLTGGFMMFIVSFHLFPEAFYLGGILNVILGVLIGVSIIIILEFLIEKIEFLVGLRSGVLLALSIAIHNMPEGLALGSTLVGVSDFGFILTFAMLLHNIPEGISMALPLSMNEVSPFKIMWISFLAGAPTGIGAYIGSYLGTISNGVISICLAITGGIMLYIVCDDLIPTGKQLHKGRVSSLGVIGGFILGIILYFR</sequence>
<gene>
    <name evidence="9" type="ORF">FYJ83_01680</name>
</gene>